<dbReference type="InterPro" id="IPR001173">
    <property type="entry name" value="Glyco_trans_2-like"/>
</dbReference>
<evidence type="ECO:0000256" key="3">
    <source>
        <dbReference type="ARBA" id="ARBA00022676"/>
    </source>
</evidence>
<dbReference type="PANTHER" id="PTHR43179">
    <property type="entry name" value="RHAMNOSYLTRANSFERASE WBBL"/>
    <property type="match status" value="1"/>
</dbReference>
<gene>
    <name evidence="6" type="ORF">NPA36_05220</name>
</gene>
<evidence type="ECO:0000256" key="1">
    <source>
        <dbReference type="ARBA" id="ARBA00004776"/>
    </source>
</evidence>
<dbReference type="Pfam" id="PF00535">
    <property type="entry name" value="Glycos_transf_2"/>
    <property type="match status" value="1"/>
</dbReference>
<dbReference type="SUPFAM" id="SSF53448">
    <property type="entry name" value="Nucleotide-diphospho-sugar transferases"/>
    <property type="match status" value="1"/>
</dbReference>
<reference evidence="6" key="3">
    <citation type="journal article" date="2023" name="Microbiol. Resour. Announc.">
        <title>Draft Genome Sequence of Granulicatella sp. Strain S8, Isolated from a Marine Fish, Seriola quinqueradiata.</title>
        <authorList>
            <person name="Lee M."/>
            <person name="Farooq A."/>
            <person name="Jeong J.B."/>
            <person name="Jung M.Y."/>
        </authorList>
    </citation>
    <scope>NUCLEOTIDE SEQUENCE</scope>
    <source>
        <strain evidence="6">S8</strain>
    </source>
</reference>
<organism evidence="6 7">
    <name type="scientific">Granulicatella seriolae</name>
    <dbReference type="NCBI Taxonomy" id="2967226"/>
    <lineage>
        <taxon>Bacteria</taxon>
        <taxon>Bacillati</taxon>
        <taxon>Bacillota</taxon>
        <taxon>Bacilli</taxon>
        <taxon>Lactobacillales</taxon>
        <taxon>Carnobacteriaceae</taxon>
        <taxon>Granulicatella</taxon>
    </lineage>
</organism>
<dbReference type="CDD" id="cd02526">
    <property type="entry name" value="GT2_RfbF_like"/>
    <property type="match status" value="1"/>
</dbReference>
<dbReference type="Proteomes" id="UP001059480">
    <property type="component" value="Unassembled WGS sequence"/>
</dbReference>
<dbReference type="InterPro" id="IPR029044">
    <property type="entry name" value="Nucleotide-diphossugar_trans"/>
</dbReference>
<dbReference type="EMBL" id="JANHNZ010000004">
    <property type="protein sequence ID" value="MCQ9209948.1"/>
    <property type="molecule type" value="Genomic_DNA"/>
</dbReference>
<dbReference type="Gene3D" id="3.90.550.10">
    <property type="entry name" value="Spore Coat Polysaccharide Biosynthesis Protein SpsA, Chain A"/>
    <property type="match status" value="1"/>
</dbReference>
<reference evidence="6" key="2">
    <citation type="journal article" date="2023" name="Curr. Microbiol.">
        <title>Granulicatella seriolae sp. nov., a Novel Facultative Anaerobe Isolated from Yellowtail Marine Fish.</title>
        <authorList>
            <person name="Lee M."/>
            <person name="Choi Y.J."/>
            <person name="Farooq A."/>
            <person name="Jeong J.B."/>
            <person name="Jung M.Y."/>
        </authorList>
    </citation>
    <scope>NUCLEOTIDE SEQUENCE</scope>
    <source>
        <strain evidence="6">S8</strain>
    </source>
</reference>
<dbReference type="RefSeq" id="WP_256945064.1">
    <property type="nucleotide sequence ID" value="NZ_JANHNZ010000004.1"/>
</dbReference>
<accession>A0ABT1WN75</accession>
<evidence type="ECO:0000256" key="2">
    <source>
        <dbReference type="ARBA" id="ARBA00006739"/>
    </source>
</evidence>
<sequence>MRIGTVIVTYNPDNNVLQLIQECISQATQVLVVDNGSNQNDPTILAINDLLQDHKELKYTSLEKNFGLAFAQNVGIKEFEDLHFDRVVFFDQDSQIPKDFFESMSRTFDTLLDEGEPVGILAPNYLDKNILEYAHFAKLTPNGYQDITLKSDETAEVSFVISSGSMMPVAIFKEIGDFNQEFFIDQVDTEFCLRVLSHGYKIFATAACTLAHTIGNRTKKRLLFLTIKPNHHSSKRKFYITRNGVKTMLLYKEEFPGFRKLMTYRLIHDAMAVVFFEKDKLKKLGAMYQGIRQAYKPYEEWD</sequence>
<reference evidence="6" key="1">
    <citation type="submission" date="2022-07" db="EMBL/GenBank/DDBJ databases">
        <authorList>
            <person name="Jung M.-Y."/>
            <person name="Lee M."/>
        </authorList>
    </citation>
    <scope>NUCLEOTIDE SEQUENCE</scope>
    <source>
        <strain evidence="6">S8</strain>
    </source>
</reference>
<evidence type="ECO:0000313" key="6">
    <source>
        <dbReference type="EMBL" id="MCQ9209948.1"/>
    </source>
</evidence>
<evidence type="ECO:0000256" key="4">
    <source>
        <dbReference type="ARBA" id="ARBA00022679"/>
    </source>
</evidence>
<comment type="similarity">
    <text evidence="2">Belongs to the glycosyltransferase 2 family.</text>
</comment>
<evidence type="ECO:0000313" key="7">
    <source>
        <dbReference type="Proteomes" id="UP001059480"/>
    </source>
</evidence>
<keyword evidence="7" id="KW-1185">Reference proteome</keyword>
<dbReference type="PANTHER" id="PTHR43179:SF12">
    <property type="entry name" value="GALACTOFURANOSYLTRANSFERASE GLFT2"/>
    <property type="match status" value="1"/>
</dbReference>
<name>A0ABT1WN75_9LACT</name>
<protein>
    <submittedName>
        <fullName evidence="6">Glycosyltransferase family 2 protein</fullName>
    </submittedName>
</protein>
<feature type="domain" description="Glycosyltransferase 2-like" evidence="5">
    <location>
        <begin position="6"/>
        <end position="175"/>
    </location>
</feature>
<keyword evidence="3" id="KW-0328">Glycosyltransferase</keyword>
<evidence type="ECO:0000259" key="5">
    <source>
        <dbReference type="Pfam" id="PF00535"/>
    </source>
</evidence>
<comment type="pathway">
    <text evidence="1">Cell wall biogenesis; cell wall polysaccharide biosynthesis.</text>
</comment>
<keyword evidence="4" id="KW-0808">Transferase</keyword>
<comment type="caution">
    <text evidence="6">The sequence shown here is derived from an EMBL/GenBank/DDBJ whole genome shotgun (WGS) entry which is preliminary data.</text>
</comment>
<proteinExistence type="inferred from homology"/>